<keyword evidence="7" id="KW-1133">Transmembrane helix</keyword>
<dbReference type="STRING" id="555088.DealDRAFT_3081"/>
<evidence type="ECO:0000256" key="10">
    <source>
        <dbReference type="ARBA" id="ARBA00023136"/>
    </source>
</evidence>
<dbReference type="InterPro" id="IPR038377">
    <property type="entry name" value="Na/Glc_symporter_sf"/>
</dbReference>
<dbReference type="PANTHER" id="PTHR48086:SF3">
    <property type="entry name" value="SODIUM_PROLINE SYMPORTER"/>
    <property type="match status" value="1"/>
</dbReference>
<dbReference type="InterPro" id="IPR050277">
    <property type="entry name" value="Sodium:Solute_Symporter"/>
</dbReference>
<dbReference type="GO" id="GO:0006814">
    <property type="term" value="P:sodium ion transport"/>
    <property type="evidence" value="ECO:0007669"/>
    <property type="project" value="UniProtKB-KW"/>
</dbReference>
<keyword evidence="8" id="KW-0915">Sodium</keyword>
<comment type="caution">
    <text evidence="14">The sequence shown here is derived from an EMBL/GenBank/DDBJ whole genome shotgun (WGS) entry which is preliminary data.</text>
</comment>
<protein>
    <submittedName>
        <fullName evidence="14">Na+/solute symporter</fullName>
    </submittedName>
</protein>
<evidence type="ECO:0000256" key="6">
    <source>
        <dbReference type="ARBA" id="ARBA00022847"/>
    </source>
</evidence>
<gene>
    <name evidence="14" type="ORF">DealDRAFT_3081</name>
</gene>
<dbReference type="GO" id="GO:0005886">
    <property type="term" value="C:plasma membrane"/>
    <property type="evidence" value="ECO:0007669"/>
    <property type="project" value="UniProtKB-SubCell"/>
</dbReference>
<evidence type="ECO:0000256" key="5">
    <source>
        <dbReference type="ARBA" id="ARBA00022692"/>
    </source>
</evidence>
<dbReference type="eggNOG" id="COG4147">
    <property type="taxonomic scope" value="Bacteria"/>
</dbReference>
<keyword evidence="3" id="KW-0813">Transport</keyword>
<dbReference type="AlphaFoldDB" id="C0GKS2"/>
<keyword evidence="5" id="KW-0812">Transmembrane</keyword>
<organism evidence="14 15">
    <name type="scientific">Dethiobacter alkaliphilus AHT 1</name>
    <dbReference type="NCBI Taxonomy" id="555088"/>
    <lineage>
        <taxon>Bacteria</taxon>
        <taxon>Bacillati</taxon>
        <taxon>Bacillota</taxon>
        <taxon>Dethiobacteria</taxon>
        <taxon>Dethiobacterales</taxon>
        <taxon>Dethiobacteraceae</taxon>
        <taxon>Dethiobacter</taxon>
    </lineage>
</organism>
<dbReference type="EMBL" id="ACJM01000026">
    <property type="protein sequence ID" value="EEG76094.1"/>
    <property type="molecule type" value="Genomic_DNA"/>
</dbReference>
<evidence type="ECO:0000256" key="4">
    <source>
        <dbReference type="ARBA" id="ARBA00022475"/>
    </source>
</evidence>
<dbReference type="Gene3D" id="1.20.1730.10">
    <property type="entry name" value="Sodium/glucose cotransporter"/>
    <property type="match status" value="1"/>
</dbReference>
<evidence type="ECO:0000256" key="12">
    <source>
        <dbReference type="ARBA" id="ARBA00033708"/>
    </source>
</evidence>
<keyword evidence="9" id="KW-0406">Ion transport</keyword>
<keyword evidence="4" id="KW-1003">Cell membrane</keyword>
<dbReference type="Proteomes" id="UP000006443">
    <property type="component" value="Unassembled WGS sequence"/>
</dbReference>
<dbReference type="RefSeq" id="WP_008519134.1">
    <property type="nucleotide sequence ID" value="NZ_ACJM01000026.1"/>
</dbReference>
<evidence type="ECO:0000256" key="8">
    <source>
        <dbReference type="ARBA" id="ARBA00023053"/>
    </source>
</evidence>
<reference evidence="14 15" key="1">
    <citation type="submission" date="2009-02" db="EMBL/GenBank/DDBJ databases">
        <title>Sequencing of the draft genome and assembly of Dethiobacter alkaliphilus AHT 1.</title>
        <authorList>
            <consortium name="US DOE Joint Genome Institute (JGI-PGF)"/>
            <person name="Lucas S."/>
            <person name="Copeland A."/>
            <person name="Lapidus A."/>
            <person name="Glavina del Rio T."/>
            <person name="Dalin E."/>
            <person name="Tice H."/>
            <person name="Bruce D."/>
            <person name="Goodwin L."/>
            <person name="Pitluck S."/>
            <person name="Larimer F."/>
            <person name="Land M.L."/>
            <person name="Hauser L."/>
            <person name="Muyzer G."/>
        </authorList>
    </citation>
    <scope>NUCLEOTIDE SEQUENCE [LARGE SCALE GENOMIC DNA]</scope>
    <source>
        <strain evidence="14 15">AHT 1</strain>
    </source>
</reference>
<evidence type="ECO:0000256" key="7">
    <source>
        <dbReference type="ARBA" id="ARBA00022989"/>
    </source>
</evidence>
<dbReference type="InterPro" id="IPR001734">
    <property type="entry name" value="Na/solute_symporter"/>
</dbReference>
<evidence type="ECO:0000313" key="15">
    <source>
        <dbReference type="Proteomes" id="UP000006443"/>
    </source>
</evidence>
<evidence type="ECO:0000256" key="9">
    <source>
        <dbReference type="ARBA" id="ARBA00023065"/>
    </source>
</evidence>
<evidence type="ECO:0000313" key="14">
    <source>
        <dbReference type="EMBL" id="EEG76094.1"/>
    </source>
</evidence>
<evidence type="ECO:0000256" key="3">
    <source>
        <dbReference type="ARBA" id="ARBA00022448"/>
    </source>
</evidence>
<keyword evidence="15" id="KW-1185">Reference proteome</keyword>
<evidence type="ECO:0000256" key="11">
    <source>
        <dbReference type="ARBA" id="ARBA00023201"/>
    </source>
</evidence>
<comment type="subcellular location">
    <subcellularLocation>
        <location evidence="1">Cell membrane</location>
        <topology evidence="1">Multi-pass membrane protein</topology>
    </subcellularLocation>
</comment>
<dbReference type="PANTHER" id="PTHR48086">
    <property type="entry name" value="SODIUM/PROLINE SYMPORTER-RELATED"/>
    <property type="match status" value="1"/>
</dbReference>
<evidence type="ECO:0000256" key="13">
    <source>
        <dbReference type="RuleBase" id="RU362091"/>
    </source>
</evidence>
<comment type="similarity">
    <text evidence="2 13">Belongs to the sodium:solute symporter (SSF) (TC 2.A.21) family.</text>
</comment>
<sequence length="546" mass="59120">MQEVAWRIDNIALGFSVVVLCFVVFYLVGWLSSRKTTEVTDLYVAGRTIGSATNGLGMASTWASLATFMGVTALILQLQAPFVFLWIQWALSIPLITLLYGTSLRRMQAYTPASFIRERYGKTATVVVCCWMILIMLMYAVGQMIGLAQALEVLLGFPYVTTLFVAGIIIVGYVTIGGMYGASYNAAFQMVVMTLALIVPMGAIMRQMGSSGWFFPPLLYGDMVDSMLELVPTFFDTNYGFKWYFALIPAFTLGPIGLPHLAMRVFTAPSLKSARWAVVWFTGFLGLLFGGAYAVGFIGNYFQAIEGITIAAADADKITMILNVYYNPEWVTAIVIAGAIAAGLSTLNGNLLAIGALTAQDILGVFMPDIDDNLRMKIGYVAIFLGGIISVVVSYSPPDFLVTSILWAFGICGSAVTPMILLGVWWKEANRLAAIISSVVAGFTFIIVSPYVMPGIVLGEGVTANLGMSGALFTVPLAFALFIFLSLAFNRIPALESYSPSAEDRKLVDSIHGWPDSDDSRYSGNGWAALVGVICVAISIWGFMPW</sequence>
<keyword evidence="10" id="KW-0472">Membrane</keyword>
<dbReference type="Pfam" id="PF00474">
    <property type="entry name" value="SSF"/>
    <property type="match status" value="1"/>
</dbReference>
<accession>C0GKS2</accession>
<comment type="catalytic activity">
    <reaction evidence="12">
        <text>L-proline(in) + Na(+)(in) = L-proline(out) + Na(+)(out)</text>
        <dbReference type="Rhea" id="RHEA:28967"/>
        <dbReference type="ChEBI" id="CHEBI:29101"/>
        <dbReference type="ChEBI" id="CHEBI:60039"/>
    </reaction>
</comment>
<dbReference type="GO" id="GO:0015293">
    <property type="term" value="F:symporter activity"/>
    <property type="evidence" value="ECO:0007669"/>
    <property type="project" value="UniProtKB-KW"/>
</dbReference>
<evidence type="ECO:0000256" key="1">
    <source>
        <dbReference type="ARBA" id="ARBA00004651"/>
    </source>
</evidence>
<evidence type="ECO:0000256" key="2">
    <source>
        <dbReference type="ARBA" id="ARBA00006434"/>
    </source>
</evidence>
<keyword evidence="6" id="KW-0769">Symport</keyword>
<dbReference type="OrthoDB" id="9814523at2"/>
<proteinExistence type="inferred from homology"/>
<name>C0GKS2_DETAL</name>
<keyword evidence="11" id="KW-0739">Sodium transport</keyword>
<dbReference type="PROSITE" id="PS50283">
    <property type="entry name" value="NA_SOLUT_SYMP_3"/>
    <property type="match status" value="1"/>
</dbReference>